<keyword evidence="4 5" id="KW-0963">Cytoplasm</keyword>
<evidence type="ECO:0000259" key="8">
    <source>
        <dbReference type="Pfam" id="PF21981"/>
    </source>
</evidence>
<evidence type="ECO:0000256" key="2">
    <source>
        <dbReference type="ARBA" id="ARBA00009695"/>
    </source>
</evidence>
<dbReference type="Proteomes" id="UP001595729">
    <property type="component" value="Unassembled WGS sequence"/>
</dbReference>
<dbReference type="Pfam" id="PF21982">
    <property type="entry name" value="RecX_HTH1"/>
    <property type="match status" value="1"/>
</dbReference>
<gene>
    <name evidence="5 10" type="primary">recX</name>
    <name evidence="10" type="ORF">ACFOPI_00475</name>
</gene>
<evidence type="ECO:0000256" key="4">
    <source>
        <dbReference type="ARBA" id="ARBA00022490"/>
    </source>
</evidence>
<evidence type="ECO:0000259" key="9">
    <source>
        <dbReference type="Pfam" id="PF21982"/>
    </source>
</evidence>
<dbReference type="PANTHER" id="PTHR33602">
    <property type="entry name" value="REGULATORY PROTEIN RECX FAMILY PROTEIN"/>
    <property type="match status" value="1"/>
</dbReference>
<feature type="coiled-coil region" evidence="6">
    <location>
        <begin position="16"/>
        <end position="50"/>
    </location>
</feature>
<accession>A0ABV7VWZ8</accession>
<dbReference type="RefSeq" id="WP_382169682.1">
    <property type="nucleotide sequence ID" value="NZ_JBHRXX010000001.1"/>
</dbReference>
<comment type="subcellular location">
    <subcellularLocation>
        <location evidence="1 5">Cytoplasm</location>
    </subcellularLocation>
</comment>
<protein>
    <recommendedName>
        <fullName evidence="3 5">Regulatory protein RecX</fullName>
    </recommendedName>
</protein>
<dbReference type="InterPro" id="IPR003783">
    <property type="entry name" value="Regulatory_RecX"/>
</dbReference>
<sequence length="149" mass="16748">MGFDKTSLKGRALRLLAGREHSRAELEKKLASHEQEPGELQRALDELQAKGFISEQRVVESLIHRRSARLGAGRVKQELQAKGISAEAVTEAVDRLRRTETERAREVWRKKFGETAADPAGRARQMRFLASRGFSAEAIRRVVRGADDD</sequence>
<dbReference type="Pfam" id="PF02631">
    <property type="entry name" value="RecX_HTH2"/>
    <property type="match status" value="1"/>
</dbReference>
<dbReference type="NCBIfam" id="NF001055">
    <property type="entry name" value="PRK00117.2-5"/>
    <property type="match status" value="1"/>
</dbReference>
<comment type="caution">
    <text evidence="10">The sequence shown here is derived from an EMBL/GenBank/DDBJ whole genome shotgun (WGS) entry which is preliminary data.</text>
</comment>
<feature type="domain" description="RecX third three-helical" evidence="8">
    <location>
        <begin position="100"/>
        <end position="143"/>
    </location>
</feature>
<dbReference type="EMBL" id="JBHRXX010000001">
    <property type="protein sequence ID" value="MFC3682044.1"/>
    <property type="molecule type" value="Genomic_DNA"/>
</dbReference>
<evidence type="ECO:0000313" key="10">
    <source>
        <dbReference type="EMBL" id="MFC3682044.1"/>
    </source>
</evidence>
<name>A0ABV7VWZ8_9BURK</name>
<keyword evidence="6" id="KW-0175">Coiled coil</keyword>
<evidence type="ECO:0000256" key="1">
    <source>
        <dbReference type="ARBA" id="ARBA00004496"/>
    </source>
</evidence>
<evidence type="ECO:0000256" key="5">
    <source>
        <dbReference type="HAMAP-Rule" id="MF_01114"/>
    </source>
</evidence>
<dbReference type="InterPro" id="IPR036388">
    <property type="entry name" value="WH-like_DNA-bd_sf"/>
</dbReference>
<dbReference type="InterPro" id="IPR053924">
    <property type="entry name" value="RecX_HTH_2nd"/>
</dbReference>
<comment type="function">
    <text evidence="5">Modulates RecA activity.</text>
</comment>
<dbReference type="InterPro" id="IPR053925">
    <property type="entry name" value="RecX_HTH_3rd"/>
</dbReference>
<evidence type="ECO:0000259" key="7">
    <source>
        <dbReference type="Pfam" id="PF02631"/>
    </source>
</evidence>
<feature type="domain" description="RecX first three-helical" evidence="9">
    <location>
        <begin position="10"/>
        <end position="47"/>
    </location>
</feature>
<feature type="domain" description="RecX second three-helical" evidence="7">
    <location>
        <begin position="54"/>
        <end position="92"/>
    </location>
</feature>
<evidence type="ECO:0000313" key="11">
    <source>
        <dbReference type="Proteomes" id="UP001595729"/>
    </source>
</evidence>
<evidence type="ECO:0000256" key="6">
    <source>
        <dbReference type="SAM" id="Coils"/>
    </source>
</evidence>
<keyword evidence="11" id="KW-1185">Reference proteome</keyword>
<comment type="similarity">
    <text evidence="2 5">Belongs to the RecX family.</text>
</comment>
<dbReference type="Pfam" id="PF21981">
    <property type="entry name" value="RecX_HTH3"/>
    <property type="match status" value="1"/>
</dbReference>
<dbReference type="InterPro" id="IPR053926">
    <property type="entry name" value="RecX_HTH_1st"/>
</dbReference>
<reference evidence="11" key="1">
    <citation type="journal article" date="2019" name="Int. J. Syst. Evol. Microbiol.">
        <title>The Global Catalogue of Microorganisms (GCM) 10K type strain sequencing project: providing services to taxonomists for standard genome sequencing and annotation.</title>
        <authorList>
            <consortium name="The Broad Institute Genomics Platform"/>
            <consortium name="The Broad Institute Genome Sequencing Center for Infectious Disease"/>
            <person name="Wu L."/>
            <person name="Ma J."/>
        </authorList>
    </citation>
    <scope>NUCLEOTIDE SEQUENCE [LARGE SCALE GENOMIC DNA]</scope>
    <source>
        <strain evidence="11">KCTC 42501</strain>
    </source>
</reference>
<dbReference type="PANTHER" id="PTHR33602:SF1">
    <property type="entry name" value="REGULATORY PROTEIN RECX FAMILY PROTEIN"/>
    <property type="match status" value="1"/>
</dbReference>
<dbReference type="Gene3D" id="1.10.10.10">
    <property type="entry name" value="Winged helix-like DNA-binding domain superfamily/Winged helix DNA-binding domain"/>
    <property type="match status" value="3"/>
</dbReference>
<organism evidence="10 11">
    <name type="scientific">Hydrogenophaga luteola</name>
    <dbReference type="NCBI Taxonomy" id="1591122"/>
    <lineage>
        <taxon>Bacteria</taxon>
        <taxon>Pseudomonadati</taxon>
        <taxon>Pseudomonadota</taxon>
        <taxon>Betaproteobacteria</taxon>
        <taxon>Burkholderiales</taxon>
        <taxon>Comamonadaceae</taxon>
        <taxon>Hydrogenophaga</taxon>
    </lineage>
</organism>
<dbReference type="HAMAP" id="MF_01114">
    <property type="entry name" value="RecX"/>
    <property type="match status" value="1"/>
</dbReference>
<proteinExistence type="inferred from homology"/>
<evidence type="ECO:0000256" key="3">
    <source>
        <dbReference type="ARBA" id="ARBA00018111"/>
    </source>
</evidence>